<proteinExistence type="predicted"/>
<sequence length="57" mass="5960">GKVSLSPSVLIETGNCCGALAGGPHGRKVPPEHRRSEYTDVVRDVGERPTASNVQSS</sequence>
<dbReference type="EMBL" id="QUSF01000103">
    <property type="protein sequence ID" value="RLV92181.1"/>
    <property type="molecule type" value="Genomic_DNA"/>
</dbReference>
<keyword evidence="3" id="KW-1185">Reference proteome</keyword>
<evidence type="ECO:0000313" key="2">
    <source>
        <dbReference type="EMBL" id="RLV92181.1"/>
    </source>
</evidence>
<gene>
    <name evidence="2" type="ORF">DV515_00013877</name>
</gene>
<feature type="compositionally biased region" description="Basic and acidic residues" evidence="1">
    <location>
        <begin position="29"/>
        <end position="47"/>
    </location>
</feature>
<name>A0A3L8S115_CHLGU</name>
<feature type="region of interest" description="Disordered" evidence="1">
    <location>
        <begin position="21"/>
        <end position="57"/>
    </location>
</feature>
<comment type="caution">
    <text evidence="2">The sequence shown here is derived from an EMBL/GenBank/DDBJ whole genome shotgun (WGS) entry which is preliminary data.</text>
</comment>
<accession>A0A3L8S115</accession>
<dbReference type="AlphaFoldDB" id="A0A3L8S115"/>
<organism evidence="2 3">
    <name type="scientific">Chloebia gouldiae</name>
    <name type="common">Gouldian finch</name>
    <name type="synonym">Erythrura gouldiae</name>
    <dbReference type="NCBI Taxonomy" id="44316"/>
    <lineage>
        <taxon>Eukaryota</taxon>
        <taxon>Metazoa</taxon>
        <taxon>Chordata</taxon>
        <taxon>Craniata</taxon>
        <taxon>Vertebrata</taxon>
        <taxon>Euteleostomi</taxon>
        <taxon>Archelosauria</taxon>
        <taxon>Archosauria</taxon>
        <taxon>Dinosauria</taxon>
        <taxon>Saurischia</taxon>
        <taxon>Theropoda</taxon>
        <taxon>Coelurosauria</taxon>
        <taxon>Aves</taxon>
        <taxon>Neognathae</taxon>
        <taxon>Neoaves</taxon>
        <taxon>Telluraves</taxon>
        <taxon>Australaves</taxon>
        <taxon>Passeriformes</taxon>
        <taxon>Passeroidea</taxon>
        <taxon>Passeridae</taxon>
        <taxon>Chloebia</taxon>
    </lineage>
</organism>
<evidence type="ECO:0000313" key="3">
    <source>
        <dbReference type="Proteomes" id="UP000276834"/>
    </source>
</evidence>
<protein>
    <submittedName>
        <fullName evidence="2">Uncharacterized protein</fullName>
    </submittedName>
</protein>
<reference evidence="2 3" key="1">
    <citation type="journal article" date="2018" name="Proc. R. Soc. B">
        <title>A non-coding region near Follistatin controls head colour polymorphism in the Gouldian finch.</title>
        <authorList>
            <person name="Toomey M.B."/>
            <person name="Marques C.I."/>
            <person name="Andrade P."/>
            <person name="Araujo P.M."/>
            <person name="Sabatino S."/>
            <person name="Gazda M.A."/>
            <person name="Afonso S."/>
            <person name="Lopes R.J."/>
            <person name="Corbo J.C."/>
            <person name="Carneiro M."/>
        </authorList>
    </citation>
    <scope>NUCLEOTIDE SEQUENCE [LARGE SCALE GENOMIC DNA]</scope>
    <source>
        <strain evidence="2">Red01</strain>
        <tissue evidence="2">Muscle</tissue>
    </source>
</reference>
<evidence type="ECO:0000256" key="1">
    <source>
        <dbReference type="SAM" id="MobiDB-lite"/>
    </source>
</evidence>
<dbReference type="Proteomes" id="UP000276834">
    <property type="component" value="Unassembled WGS sequence"/>
</dbReference>
<feature type="non-terminal residue" evidence="2">
    <location>
        <position position="1"/>
    </location>
</feature>